<dbReference type="KEGG" id="tpla:ElP_42840"/>
<reference evidence="1 2" key="1">
    <citation type="submission" date="2019-02" db="EMBL/GenBank/DDBJ databases">
        <title>Deep-cultivation of Planctomycetes and their phenomic and genomic characterization uncovers novel biology.</title>
        <authorList>
            <person name="Wiegand S."/>
            <person name="Jogler M."/>
            <person name="Boedeker C."/>
            <person name="Pinto D."/>
            <person name="Vollmers J."/>
            <person name="Rivas-Marin E."/>
            <person name="Kohn T."/>
            <person name="Peeters S.H."/>
            <person name="Heuer A."/>
            <person name="Rast P."/>
            <person name="Oberbeckmann S."/>
            <person name="Bunk B."/>
            <person name="Jeske O."/>
            <person name="Meyerdierks A."/>
            <person name="Storesund J.E."/>
            <person name="Kallscheuer N."/>
            <person name="Luecker S."/>
            <person name="Lage O.M."/>
            <person name="Pohl T."/>
            <person name="Merkel B.J."/>
            <person name="Hornburger P."/>
            <person name="Mueller R.-W."/>
            <person name="Bruemmer F."/>
            <person name="Labrenz M."/>
            <person name="Spormann A.M."/>
            <person name="Op den Camp H."/>
            <person name="Overmann J."/>
            <person name="Amann R."/>
            <person name="Jetten M.S.M."/>
            <person name="Mascher T."/>
            <person name="Medema M.H."/>
            <person name="Devos D.P."/>
            <person name="Kaster A.-K."/>
            <person name="Ovreas L."/>
            <person name="Rohde M."/>
            <person name="Galperin M.Y."/>
            <person name="Jogler C."/>
        </authorList>
    </citation>
    <scope>NUCLEOTIDE SEQUENCE [LARGE SCALE GENOMIC DNA]</scope>
    <source>
        <strain evidence="1 2">ElP</strain>
    </source>
</reference>
<dbReference type="Proteomes" id="UP000317835">
    <property type="component" value="Chromosome"/>
</dbReference>
<dbReference type="EMBL" id="CP036426">
    <property type="protein sequence ID" value="QDV36364.1"/>
    <property type="molecule type" value="Genomic_DNA"/>
</dbReference>
<gene>
    <name evidence="1" type="ORF">ElP_42840</name>
</gene>
<accession>A0A518H694</accession>
<name>A0A518H694_9BACT</name>
<protein>
    <submittedName>
        <fullName evidence="1">Uncharacterized protein</fullName>
    </submittedName>
</protein>
<dbReference type="AlphaFoldDB" id="A0A518H694"/>
<sequence length="375" mass="42293">MGASDESDRQEDGSRFRESLIEHLYEPPLPHLSLEQAAFNLGFACRWIRMPVRLCWNLGIPLYDPEYDISKLVDRIDDFLLVLSGRLHWNVFDRLPTELEKTKKQLLILVEACREPWRYHGIRVDRWKIPWGNSHRRLCILADAGIPPADPLHPLYALGAALGGFVVALQEEMPPQTVAGLPRFPLDLEDLPDFYPVASAAARTPAWLREAVPLLGTIADRAGGDGREWDRLGDLGAILDAAVEQLGCRDSFASITVEEMVDRLCEDIFMALRSPSAGPGDILPRWCSRGGKLYYEGEEAREIRNASNVKIVKIVAAFQKASWPTRLGLAEINEIEGPEIYREQVSDQVKSLNKGLRFIRFSARRGGDAVEWNRQ</sequence>
<evidence type="ECO:0000313" key="1">
    <source>
        <dbReference type="EMBL" id="QDV36364.1"/>
    </source>
</evidence>
<organism evidence="1 2">
    <name type="scientific">Tautonia plasticadhaerens</name>
    <dbReference type="NCBI Taxonomy" id="2527974"/>
    <lineage>
        <taxon>Bacteria</taxon>
        <taxon>Pseudomonadati</taxon>
        <taxon>Planctomycetota</taxon>
        <taxon>Planctomycetia</taxon>
        <taxon>Isosphaerales</taxon>
        <taxon>Isosphaeraceae</taxon>
        <taxon>Tautonia</taxon>
    </lineage>
</organism>
<proteinExistence type="predicted"/>
<keyword evidence="2" id="KW-1185">Reference proteome</keyword>
<evidence type="ECO:0000313" key="2">
    <source>
        <dbReference type="Proteomes" id="UP000317835"/>
    </source>
</evidence>